<dbReference type="CDD" id="cd01857">
    <property type="entry name" value="HSR1_MMR1"/>
    <property type="match status" value="1"/>
</dbReference>
<keyword evidence="2" id="KW-0547">Nucleotide-binding</keyword>
<gene>
    <name evidence="8" type="ORF">NQ317_001557</name>
</gene>
<feature type="compositionally biased region" description="Polar residues" evidence="6">
    <location>
        <begin position="577"/>
        <end position="589"/>
    </location>
</feature>
<protein>
    <recommendedName>
        <fullName evidence="5">Guanine nucleotide-binding protein-like 1</fullName>
    </recommendedName>
</protein>
<evidence type="ECO:0000256" key="5">
    <source>
        <dbReference type="ARBA" id="ARBA00039902"/>
    </source>
</evidence>
<feature type="compositionally biased region" description="Basic and acidic residues" evidence="6">
    <location>
        <begin position="541"/>
        <end position="553"/>
    </location>
</feature>
<dbReference type="PROSITE" id="PS51721">
    <property type="entry name" value="G_CP"/>
    <property type="match status" value="1"/>
</dbReference>
<keyword evidence="1" id="KW-0597">Phosphoprotein</keyword>
<feature type="region of interest" description="Disordered" evidence="6">
    <location>
        <begin position="523"/>
        <end position="589"/>
    </location>
</feature>
<feature type="domain" description="CP-type G" evidence="7">
    <location>
        <begin position="164"/>
        <end position="396"/>
    </location>
</feature>
<dbReference type="SUPFAM" id="SSF52540">
    <property type="entry name" value="P-loop containing nucleoside triphosphate hydrolases"/>
    <property type="match status" value="1"/>
</dbReference>
<feature type="region of interest" description="Disordered" evidence="6">
    <location>
        <begin position="1"/>
        <end position="51"/>
    </location>
</feature>
<keyword evidence="3" id="KW-0342">GTP-binding</keyword>
<sequence>MPQGRRKIPFSGKAKKEQLKAKKQSKEELQGKRRNPPLLQSYGDVDEASSSIQKVNLQPTKGNKAVPNRYALHFFTETKEEIAHRKELARHSLEMKQETDLEINGDDYYDKSLDFPKRPTWNFQLTKQELDAQENKYFTEYVREITSKFDRRELSIFELNLETWRQLWRVLEMSDVILFIVDIRYPALMFPPSLYEYVTTTLKKHFIVVLNKIDLAPAPLVVAWKHYFQEKYPEIHIVMFTTLPGYNLIGKQSDKSGLVIRRRRGRIRMAAEGTQQILEVCKKIVGNIVDLTNWENKIKDELNEEYDPEHEKVEVGETIQLKNVDTNFMEYEKFRNDILTIGCVGQPNVGKSSLINAMMGKKVVSVSKTPGHTKYFQTIFLTSNVKLCDCPGLVFPSKVPKMLQVLMGSYPIAQLREPFTVVKYLAENLDLVHLLKIDHPDNDTTWSAMDICDGWAKKRGYYTAKAARLDSYRAANSILRMALDGKICLCLRPPSYIAKKDYWTSHPDIKTVKWIQARTSEDEYPEEHIADDTVFDDSDNEDKQRMGINHEESENSTDGDEEEEDVSVSEEEEVRAISSNKFSALDTVS</sequence>
<reference evidence="8" key="1">
    <citation type="journal article" date="2023" name="Insect Mol. Biol.">
        <title>Genome sequencing provides insights into the evolution of gene families encoding plant cell wall-degrading enzymes in longhorned beetles.</title>
        <authorList>
            <person name="Shin N.R."/>
            <person name="Okamura Y."/>
            <person name="Kirsch R."/>
            <person name="Pauchet Y."/>
        </authorList>
    </citation>
    <scope>NUCLEOTIDE SEQUENCE</scope>
    <source>
        <strain evidence="8">MMC_N1</strain>
    </source>
</reference>
<dbReference type="InterPro" id="IPR043358">
    <property type="entry name" value="GNL1-like"/>
</dbReference>
<accession>A0ABQ9J5T6</accession>
<comment type="caution">
    <text evidence="8">The sequence shown here is derived from an EMBL/GenBank/DDBJ whole genome shotgun (WGS) entry which is preliminary data.</text>
</comment>
<evidence type="ECO:0000313" key="9">
    <source>
        <dbReference type="Proteomes" id="UP001162164"/>
    </source>
</evidence>
<dbReference type="InterPro" id="IPR030378">
    <property type="entry name" value="G_CP_dom"/>
</dbReference>
<evidence type="ECO:0000259" key="7">
    <source>
        <dbReference type="PROSITE" id="PS51721"/>
    </source>
</evidence>
<evidence type="ECO:0000256" key="6">
    <source>
        <dbReference type="SAM" id="MobiDB-lite"/>
    </source>
</evidence>
<dbReference type="Pfam" id="PF01926">
    <property type="entry name" value="MMR_HSR1"/>
    <property type="match status" value="1"/>
</dbReference>
<feature type="compositionally biased region" description="Basic and acidic residues" evidence="6">
    <location>
        <begin position="14"/>
        <end position="31"/>
    </location>
</feature>
<evidence type="ECO:0000313" key="8">
    <source>
        <dbReference type="EMBL" id="KAJ8973127.1"/>
    </source>
</evidence>
<evidence type="ECO:0000256" key="3">
    <source>
        <dbReference type="ARBA" id="ARBA00023134"/>
    </source>
</evidence>
<dbReference type="PANTHER" id="PTHR45709:SF3">
    <property type="entry name" value="GUANINE NUCLEOTIDE-BINDING PROTEIN-LIKE 1"/>
    <property type="match status" value="1"/>
</dbReference>
<evidence type="ECO:0000256" key="4">
    <source>
        <dbReference type="ARBA" id="ARBA00037770"/>
    </source>
</evidence>
<name>A0ABQ9J5T6_9CUCU</name>
<comment type="function">
    <text evidence="4">Possible regulatory or functional link with the histocompatibility cluster.</text>
</comment>
<dbReference type="InterPro" id="IPR027417">
    <property type="entry name" value="P-loop_NTPase"/>
</dbReference>
<dbReference type="Gene3D" id="3.40.50.300">
    <property type="entry name" value="P-loop containing nucleotide triphosphate hydrolases"/>
    <property type="match status" value="1"/>
</dbReference>
<proteinExistence type="predicted"/>
<organism evidence="8 9">
    <name type="scientific">Molorchus minor</name>
    <dbReference type="NCBI Taxonomy" id="1323400"/>
    <lineage>
        <taxon>Eukaryota</taxon>
        <taxon>Metazoa</taxon>
        <taxon>Ecdysozoa</taxon>
        <taxon>Arthropoda</taxon>
        <taxon>Hexapoda</taxon>
        <taxon>Insecta</taxon>
        <taxon>Pterygota</taxon>
        <taxon>Neoptera</taxon>
        <taxon>Endopterygota</taxon>
        <taxon>Coleoptera</taxon>
        <taxon>Polyphaga</taxon>
        <taxon>Cucujiformia</taxon>
        <taxon>Chrysomeloidea</taxon>
        <taxon>Cerambycidae</taxon>
        <taxon>Lamiinae</taxon>
        <taxon>Monochamini</taxon>
        <taxon>Molorchus</taxon>
    </lineage>
</organism>
<evidence type="ECO:0000256" key="2">
    <source>
        <dbReference type="ARBA" id="ARBA00022741"/>
    </source>
</evidence>
<dbReference type="PANTHER" id="PTHR45709">
    <property type="entry name" value="LARGE SUBUNIT GTPASE 1 HOMOLOG-RELATED"/>
    <property type="match status" value="1"/>
</dbReference>
<keyword evidence="9" id="KW-1185">Reference proteome</keyword>
<feature type="compositionally biased region" description="Acidic residues" evidence="6">
    <location>
        <begin position="554"/>
        <end position="573"/>
    </location>
</feature>
<dbReference type="InterPro" id="IPR006073">
    <property type="entry name" value="GTP-bd"/>
</dbReference>
<dbReference type="PRINTS" id="PR00326">
    <property type="entry name" value="GTP1OBG"/>
</dbReference>
<evidence type="ECO:0000256" key="1">
    <source>
        <dbReference type="ARBA" id="ARBA00022553"/>
    </source>
</evidence>
<dbReference type="EMBL" id="JAPWTJ010001232">
    <property type="protein sequence ID" value="KAJ8973127.1"/>
    <property type="molecule type" value="Genomic_DNA"/>
</dbReference>
<dbReference type="Proteomes" id="UP001162164">
    <property type="component" value="Unassembled WGS sequence"/>
</dbReference>